<dbReference type="InterPro" id="IPR020556">
    <property type="entry name" value="Amidase_CS"/>
</dbReference>
<dbReference type="InterPro" id="IPR023631">
    <property type="entry name" value="Amidase_dom"/>
</dbReference>
<dbReference type="AlphaFoldDB" id="A0A511W5S9"/>
<dbReference type="Pfam" id="PF01425">
    <property type="entry name" value="Amidase"/>
    <property type="match status" value="1"/>
</dbReference>
<proteinExistence type="inferred from homology"/>
<dbReference type="PANTHER" id="PTHR11895:SF7">
    <property type="entry name" value="GLUTAMYL-TRNA(GLN) AMIDOTRANSFERASE SUBUNIT A, MITOCHONDRIAL"/>
    <property type="match status" value="1"/>
</dbReference>
<name>A0A511W5S9_9BACI</name>
<dbReference type="SUPFAM" id="SSF75304">
    <property type="entry name" value="Amidase signature (AS) enzymes"/>
    <property type="match status" value="1"/>
</dbReference>
<keyword evidence="3" id="KW-0378">Hydrolase</keyword>
<dbReference type="Gene3D" id="3.90.1300.10">
    <property type="entry name" value="Amidase signature (AS) domain"/>
    <property type="match status" value="1"/>
</dbReference>
<dbReference type="Proteomes" id="UP000321440">
    <property type="component" value="Unassembled WGS sequence"/>
</dbReference>
<dbReference type="GO" id="GO:0016787">
    <property type="term" value="F:hydrolase activity"/>
    <property type="evidence" value="ECO:0007669"/>
    <property type="project" value="UniProtKB-KW"/>
</dbReference>
<dbReference type="RefSeq" id="WP_146817054.1">
    <property type="nucleotide sequence ID" value="NZ_BJYA01000014.1"/>
</dbReference>
<dbReference type="PANTHER" id="PTHR11895">
    <property type="entry name" value="TRANSAMIDASE"/>
    <property type="match status" value="1"/>
</dbReference>
<comment type="caution">
    <text evidence="3">The sequence shown here is derived from an EMBL/GenBank/DDBJ whole genome shotgun (WGS) entry which is preliminary data.</text>
</comment>
<sequence>MEDLNELNKCDALAQKELINRGEVSVSEMTSYYIDRIKMLNPILNAVVHPMFDQAISQSNEKQNVDHPLAGLPLLIKDLNPIANEPFTNGSKLQEGFVAKEDDVFVQRYREAGLNFLGKTNTPEFGFLPITEPELHGPAHNPWELTRSPGGSSGGSAAAVAAGMVPFAHANDGGGSIRMPASTCGLFGFKPSRGQIPISPYINQISVNHAVTRSVRDSAALLDVIKGGTDLELYPTYETSKTFLSSTQKEPRVLRIGVTPDWNGQVTIDEETKKAFDQMVKLLSDLGHEVEEVTVPMSFNSYTENFIKIWAGSGAVAIDHLSKMTGQEPSMDKLEALSYEIYKAGKQMTAFDYEEARVMLQLESKKFLSLYGQYDLLLTPVLNRVPVKTGELKQESIEALTNNMVSYCSFTPIANATGQPAMSVPGYWTDDNVPIGMQFKANVGEDHLLFQLASQIEQAKPWFYKYEELNAQLMQSAN</sequence>
<dbReference type="InterPro" id="IPR036928">
    <property type="entry name" value="AS_sf"/>
</dbReference>
<reference evidence="3 4" key="1">
    <citation type="submission" date="2019-07" db="EMBL/GenBank/DDBJ databases">
        <title>Whole genome shotgun sequence of Alkalibacillus haloalkaliphilus NBRC 103110.</title>
        <authorList>
            <person name="Hosoyama A."/>
            <person name="Uohara A."/>
            <person name="Ohji S."/>
            <person name="Ichikawa N."/>
        </authorList>
    </citation>
    <scope>NUCLEOTIDE SEQUENCE [LARGE SCALE GENOMIC DNA]</scope>
    <source>
        <strain evidence="3 4">NBRC 103110</strain>
    </source>
</reference>
<dbReference type="EMBL" id="BJYA01000014">
    <property type="protein sequence ID" value="GEN46327.1"/>
    <property type="molecule type" value="Genomic_DNA"/>
</dbReference>
<gene>
    <name evidence="3" type="ORF">AHA02nite_21030</name>
</gene>
<comment type="similarity">
    <text evidence="1">Belongs to the amidase family.</text>
</comment>
<evidence type="ECO:0000259" key="2">
    <source>
        <dbReference type="Pfam" id="PF01425"/>
    </source>
</evidence>
<keyword evidence="4" id="KW-1185">Reference proteome</keyword>
<dbReference type="InterPro" id="IPR000120">
    <property type="entry name" value="Amidase"/>
</dbReference>
<dbReference type="PROSITE" id="PS00571">
    <property type="entry name" value="AMIDASES"/>
    <property type="match status" value="1"/>
</dbReference>
<evidence type="ECO:0000256" key="1">
    <source>
        <dbReference type="ARBA" id="ARBA00009199"/>
    </source>
</evidence>
<feature type="domain" description="Amidase" evidence="2">
    <location>
        <begin position="28"/>
        <end position="449"/>
    </location>
</feature>
<protein>
    <submittedName>
        <fullName evidence="3">6-aminohexanoate-cyclic-dimer hydrolase</fullName>
    </submittedName>
</protein>
<accession>A0A511W5S9</accession>
<dbReference type="OrthoDB" id="9811471at2"/>
<evidence type="ECO:0000313" key="3">
    <source>
        <dbReference type="EMBL" id="GEN46327.1"/>
    </source>
</evidence>
<evidence type="ECO:0000313" key="4">
    <source>
        <dbReference type="Proteomes" id="UP000321440"/>
    </source>
</evidence>
<organism evidence="3 4">
    <name type="scientific">Alkalibacillus haloalkaliphilus</name>
    <dbReference type="NCBI Taxonomy" id="94136"/>
    <lineage>
        <taxon>Bacteria</taxon>
        <taxon>Bacillati</taxon>
        <taxon>Bacillota</taxon>
        <taxon>Bacilli</taxon>
        <taxon>Bacillales</taxon>
        <taxon>Bacillaceae</taxon>
        <taxon>Alkalibacillus</taxon>
    </lineage>
</organism>